<accession>A0AAV7QDM8</accession>
<dbReference type="EMBL" id="JANPWB010000010">
    <property type="protein sequence ID" value="KAJ1138383.1"/>
    <property type="molecule type" value="Genomic_DNA"/>
</dbReference>
<name>A0AAV7QDM8_PLEWA</name>
<reference evidence="1" key="1">
    <citation type="journal article" date="2022" name="bioRxiv">
        <title>Sequencing and chromosome-scale assembly of the giantPleurodeles waltlgenome.</title>
        <authorList>
            <person name="Brown T."/>
            <person name="Elewa A."/>
            <person name="Iarovenko S."/>
            <person name="Subramanian E."/>
            <person name="Araus A.J."/>
            <person name="Petzold A."/>
            <person name="Susuki M."/>
            <person name="Suzuki K.-i.T."/>
            <person name="Hayashi T."/>
            <person name="Toyoda A."/>
            <person name="Oliveira C."/>
            <person name="Osipova E."/>
            <person name="Leigh N.D."/>
            <person name="Simon A."/>
            <person name="Yun M.H."/>
        </authorList>
    </citation>
    <scope>NUCLEOTIDE SEQUENCE</scope>
    <source>
        <strain evidence="1">20211129_DDA</strain>
        <tissue evidence="1">Liver</tissue>
    </source>
</reference>
<proteinExistence type="predicted"/>
<comment type="caution">
    <text evidence="1">The sequence shown here is derived from an EMBL/GenBank/DDBJ whole genome shotgun (WGS) entry which is preliminary data.</text>
</comment>
<evidence type="ECO:0000313" key="1">
    <source>
        <dbReference type="EMBL" id="KAJ1138383.1"/>
    </source>
</evidence>
<organism evidence="1 2">
    <name type="scientific">Pleurodeles waltl</name>
    <name type="common">Iberian ribbed newt</name>
    <dbReference type="NCBI Taxonomy" id="8319"/>
    <lineage>
        <taxon>Eukaryota</taxon>
        <taxon>Metazoa</taxon>
        <taxon>Chordata</taxon>
        <taxon>Craniata</taxon>
        <taxon>Vertebrata</taxon>
        <taxon>Euteleostomi</taxon>
        <taxon>Amphibia</taxon>
        <taxon>Batrachia</taxon>
        <taxon>Caudata</taxon>
        <taxon>Salamandroidea</taxon>
        <taxon>Salamandridae</taxon>
        <taxon>Pleurodelinae</taxon>
        <taxon>Pleurodeles</taxon>
    </lineage>
</organism>
<gene>
    <name evidence="1" type="ORF">NDU88_004770</name>
</gene>
<dbReference type="AlphaFoldDB" id="A0AAV7QDM8"/>
<keyword evidence="2" id="KW-1185">Reference proteome</keyword>
<protein>
    <submittedName>
        <fullName evidence="1">Uncharacterized protein</fullName>
    </submittedName>
</protein>
<dbReference type="Proteomes" id="UP001066276">
    <property type="component" value="Chromosome 6"/>
</dbReference>
<sequence length="101" mass="11266">MGRVSAFHNDVKIAVSTNVSGITHVSFMPITLPEELPFPIRPQIHLKRRTTDVLINLLLCAHICTSMRGMAPHLARAFVGENILAGEERCSDRVSKSIFQR</sequence>
<evidence type="ECO:0000313" key="2">
    <source>
        <dbReference type="Proteomes" id="UP001066276"/>
    </source>
</evidence>